<dbReference type="GO" id="GO:0046685">
    <property type="term" value="P:response to arsenic-containing substance"/>
    <property type="evidence" value="ECO:0007669"/>
    <property type="project" value="UniProtKB-KW"/>
</dbReference>
<dbReference type="InterPro" id="IPR036196">
    <property type="entry name" value="Ptyr_pPase_sf"/>
</dbReference>
<dbReference type="PANTHER" id="PTHR43428:SF1">
    <property type="entry name" value="ARSENATE REDUCTASE"/>
    <property type="match status" value="1"/>
</dbReference>
<feature type="domain" description="Phosphotyrosine protein phosphatase I" evidence="2">
    <location>
        <begin position="4"/>
        <end position="132"/>
    </location>
</feature>
<name>A0A285IXX6_9GAMM</name>
<dbReference type="AlphaFoldDB" id="A0A285IXX6"/>
<dbReference type="RefSeq" id="WP_097111398.1">
    <property type="nucleotide sequence ID" value="NZ_OBEB01000004.1"/>
</dbReference>
<organism evidence="3 4">
    <name type="scientific">Arsukibacterium tuosuense</name>
    <dbReference type="NCBI Taxonomy" id="1323745"/>
    <lineage>
        <taxon>Bacteria</taxon>
        <taxon>Pseudomonadati</taxon>
        <taxon>Pseudomonadota</taxon>
        <taxon>Gammaproteobacteria</taxon>
        <taxon>Chromatiales</taxon>
        <taxon>Chromatiaceae</taxon>
        <taxon>Arsukibacterium</taxon>
    </lineage>
</organism>
<sequence length="140" mass="15461">MKKPTVVFICTENSARSLMAEAIAKQRYSDRFEVFSAGTAPTTPDAKALKALAGHSFETANLSSKSLAELTDVSIDYAIILCSKANQECAEGLAAKHILSWDFPDPKVGNTDKTYETTIHELAERLNMFVLLYDKEVRVK</sequence>
<dbReference type="InterPro" id="IPR023485">
    <property type="entry name" value="Ptyr_pPase"/>
</dbReference>
<accession>A0A285IXX6</accession>
<dbReference type="Gene3D" id="3.40.50.2300">
    <property type="match status" value="1"/>
</dbReference>
<evidence type="ECO:0000256" key="1">
    <source>
        <dbReference type="ARBA" id="ARBA00022849"/>
    </source>
</evidence>
<evidence type="ECO:0000313" key="3">
    <source>
        <dbReference type="EMBL" id="SNY52547.1"/>
    </source>
</evidence>
<dbReference type="CDD" id="cd16345">
    <property type="entry name" value="LMWP_ArsC"/>
    <property type="match status" value="1"/>
</dbReference>
<dbReference type="EMBL" id="OBEB01000004">
    <property type="protein sequence ID" value="SNY52547.1"/>
    <property type="molecule type" value="Genomic_DNA"/>
</dbReference>
<dbReference type="SUPFAM" id="SSF52788">
    <property type="entry name" value="Phosphotyrosine protein phosphatases I"/>
    <property type="match status" value="1"/>
</dbReference>
<evidence type="ECO:0000313" key="4">
    <source>
        <dbReference type="Proteomes" id="UP000219353"/>
    </source>
</evidence>
<dbReference type="OrthoDB" id="9793058at2"/>
<reference evidence="4" key="1">
    <citation type="submission" date="2017-09" db="EMBL/GenBank/DDBJ databases">
        <authorList>
            <person name="Varghese N."/>
            <person name="Submissions S."/>
        </authorList>
    </citation>
    <scope>NUCLEOTIDE SEQUENCE [LARGE SCALE GENOMIC DNA]</scope>
    <source>
        <strain evidence="4">CGMCC 1.12461</strain>
    </source>
</reference>
<dbReference type="PANTHER" id="PTHR43428">
    <property type="entry name" value="ARSENATE REDUCTASE"/>
    <property type="match status" value="1"/>
</dbReference>
<evidence type="ECO:0000259" key="2">
    <source>
        <dbReference type="SMART" id="SM00226"/>
    </source>
</evidence>
<dbReference type="Proteomes" id="UP000219353">
    <property type="component" value="Unassembled WGS sequence"/>
</dbReference>
<keyword evidence="4" id="KW-1185">Reference proteome</keyword>
<keyword evidence="1" id="KW-0059">Arsenical resistance</keyword>
<gene>
    <name evidence="3" type="ORF">SAMN06297280_2152</name>
</gene>
<protein>
    <submittedName>
        <fullName evidence="3">Protein-tyrosine-phosphatase</fullName>
    </submittedName>
</protein>
<proteinExistence type="predicted"/>
<dbReference type="SMART" id="SM00226">
    <property type="entry name" value="LMWPc"/>
    <property type="match status" value="1"/>
</dbReference>
<dbReference type="Pfam" id="PF01451">
    <property type="entry name" value="LMWPc"/>
    <property type="match status" value="1"/>
</dbReference>